<dbReference type="InterPro" id="IPR018490">
    <property type="entry name" value="cNMP-bd_dom_sf"/>
</dbReference>
<keyword evidence="3" id="KW-0804">Transcription</keyword>
<keyword evidence="1" id="KW-0805">Transcription regulation</keyword>
<dbReference type="EMBL" id="JBDKXB010000010">
    <property type="protein sequence ID" value="MEY6432672.1"/>
    <property type="molecule type" value="Genomic_DNA"/>
</dbReference>
<dbReference type="Gene3D" id="1.10.10.10">
    <property type="entry name" value="Winged helix-like DNA-binding domain superfamily/Winged helix DNA-binding domain"/>
    <property type="match status" value="1"/>
</dbReference>
<evidence type="ECO:0000313" key="5">
    <source>
        <dbReference type="EMBL" id="MEY6432672.1"/>
    </source>
</evidence>
<dbReference type="CDD" id="cd00038">
    <property type="entry name" value="CAP_ED"/>
    <property type="match status" value="1"/>
</dbReference>
<dbReference type="CDD" id="cd00092">
    <property type="entry name" value="HTH_CRP"/>
    <property type="match status" value="1"/>
</dbReference>
<dbReference type="InterPro" id="IPR036390">
    <property type="entry name" value="WH_DNA-bd_sf"/>
</dbReference>
<dbReference type="SUPFAM" id="SSF51206">
    <property type="entry name" value="cAMP-binding domain-like"/>
    <property type="match status" value="1"/>
</dbReference>
<organism evidence="5 6">
    <name type="scientific">Thioalkalicoccus limnaeus</name>
    <dbReference type="NCBI Taxonomy" id="120681"/>
    <lineage>
        <taxon>Bacteria</taxon>
        <taxon>Pseudomonadati</taxon>
        <taxon>Pseudomonadota</taxon>
        <taxon>Gammaproteobacteria</taxon>
        <taxon>Chromatiales</taxon>
        <taxon>Chromatiaceae</taxon>
        <taxon>Thioalkalicoccus</taxon>
    </lineage>
</organism>
<gene>
    <name evidence="5" type="ORF">ABC977_09675</name>
</gene>
<evidence type="ECO:0000256" key="3">
    <source>
        <dbReference type="ARBA" id="ARBA00023163"/>
    </source>
</evidence>
<evidence type="ECO:0000256" key="2">
    <source>
        <dbReference type="ARBA" id="ARBA00023125"/>
    </source>
</evidence>
<dbReference type="InterPro" id="IPR012318">
    <property type="entry name" value="HTH_CRP"/>
</dbReference>
<dbReference type="PROSITE" id="PS51063">
    <property type="entry name" value="HTH_CRP_2"/>
    <property type="match status" value="1"/>
</dbReference>
<dbReference type="PANTHER" id="PTHR24567:SF74">
    <property type="entry name" value="HTH-TYPE TRANSCRIPTIONAL REGULATOR ARCR"/>
    <property type="match status" value="1"/>
</dbReference>
<protein>
    <submittedName>
        <fullName evidence="5">Crp/Fnr family transcriptional regulator</fullName>
    </submittedName>
</protein>
<evidence type="ECO:0000259" key="4">
    <source>
        <dbReference type="PROSITE" id="PS51063"/>
    </source>
</evidence>
<accession>A0ABV4BH62</accession>
<evidence type="ECO:0000256" key="1">
    <source>
        <dbReference type="ARBA" id="ARBA00023015"/>
    </source>
</evidence>
<feature type="domain" description="HTH crp-type" evidence="4">
    <location>
        <begin position="153"/>
        <end position="220"/>
    </location>
</feature>
<evidence type="ECO:0000313" key="6">
    <source>
        <dbReference type="Proteomes" id="UP001564408"/>
    </source>
</evidence>
<reference evidence="5 6" key="1">
    <citation type="submission" date="2024-05" db="EMBL/GenBank/DDBJ databases">
        <title>Genome Sequence and Characterization of the New Strain Purple Sulfur Bacterium of Genus Thioalkalicoccus.</title>
        <authorList>
            <person name="Bryantseva I.A."/>
            <person name="Kyndt J.A."/>
            <person name="Imhoff J.F."/>
        </authorList>
    </citation>
    <scope>NUCLEOTIDE SEQUENCE [LARGE SCALE GENOMIC DNA]</scope>
    <source>
        <strain evidence="5 6">Um2</strain>
    </source>
</reference>
<comment type="caution">
    <text evidence="5">The sequence shown here is derived from an EMBL/GenBank/DDBJ whole genome shotgun (WGS) entry which is preliminary data.</text>
</comment>
<dbReference type="PANTHER" id="PTHR24567">
    <property type="entry name" value="CRP FAMILY TRANSCRIPTIONAL REGULATORY PROTEIN"/>
    <property type="match status" value="1"/>
</dbReference>
<dbReference type="InterPro" id="IPR014710">
    <property type="entry name" value="RmlC-like_jellyroll"/>
</dbReference>
<dbReference type="RefSeq" id="WP_369667057.1">
    <property type="nucleotide sequence ID" value="NZ_JBDKXB010000010.1"/>
</dbReference>
<name>A0ABV4BH62_9GAMM</name>
<dbReference type="Gene3D" id="2.60.120.10">
    <property type="entry name" value="Jelly Rolls"/>
    <property type="match status" value="1"/>
</dbReference>
<keyword evidence="2" id="KW-0238">DNA-binding</keyword>
<sequence length="235" mass="25586">MITDPVQRERLIERFAFLRQAAPAFRDDFFGGVSLATLPAGQLICRDGAQCSHLPLVIEGTGRIYKVGENGREITLYRIAAGESCVLTASCLLGQRLFPAFAECETPVVAALVSAGQVGRWIGDCGPWRQFIFALIADRLDEIFGVIDAVLFQRLDQRLAAFLLRRAEDQPKTASIAITHQELAVEIGSSREVVTRLLKDLEGASLVRTSRGRIDLLDRPALEAKARAGNPGGPA</sequence>
<dbReference type="SUPFAM" id="SSF46785">
    <property type="entry name" value="Winged helix' DNA-binding domain"/>
    <property type="match status" value="1"/>
</dbReference>
<dbReference type="Proteomes" id="UP001564408">
    <property type="component" value="Unassembled WGS sequence"/>
</dbReference>
<proteinExistence type="predicted"/>
<dbReference type="SMART" id="SM00419">
    <property type="entry name" value="HTH_CRP"/>
    <property type="match status" value="1"/>
</dbReference>
<dbReference type="Pfam" id="PF00027">
    <property type="entry name" value="cNMP_binding"/>
    <property type="match status" value="1"/>
</dbReference>
<keyword evidence="6" id="KW-1185">Reference proteome</keyword>
<dbReference type="InterPro" id="IPR050397">
    <property type="entry name" value="Env_Response_Regulators"/>
</dbReference>
<dbReference type="Pfam" id="PF13545">
    <property type="entry name" value="HTH_Crp_2"/>
    <property type="match status" value="1"/>
</dbReference>
<dbReference type="InterPro" id="IPR000595">
    <property type="entry name" value="cNMP-bd_dom"/>
</dbReference>
<dbReference type="InterPro" id="IPR036388">
    <property type="entry name" value="WH-like_DNA-bd_sf"/>
</dbReference>